<evidence type="ECO:0000313" key="2">
    <source>
        <dbReference type="EMBL" id="KAD6795461.1"/>
    </source>
</evidence>
<feature type="region of interest" description="Disordered" evidence="1">
    <location>
        <begin position="1"/>
        <end position="103"/>
    </location>
</feature>
<feature type="compositionally biased region" description="Polar residues" evidence="1">
    <location>
        <begin position="1"/>
        <end position="12"/>
    </location>
</feature>
<dbReference type="OrthoDB" id="1932225at2759"/>
<name>A0A5N6PP99_9ASTR</name>
<reference evidence="2 3" key="1">
    <citation type="submission" date="2019-05" db="EMBL/GenBank/DDBJ databases">
        <title>Mikania micrantha, genome provides insights into the molecular mechanism of rapid growth.</title>
        <authorList>
            <person name="Liu B."/>
        </authorList>
    </citation>
    <scope>NUCLEOTIDE SEQUENCE [LARGE SCALE GENOMIC DNA]</scope>
    <source>
        <strain evidence="2">NLD-2019</strain>
        <tissue evidence="2">Leaf</tissue>
    </source>
</reference>
<protein>
    <submittedName>
        <fullName evidence="2">Uncharacterized protein</fullName>
    </submittedName>
</protein>
<feature type="compositionally biased region" description="Basic and acidic residues" evidence="1">
    <location>
        <begin position="13"/>
        <end position="22"/>
    </location>
</feature>
<dbReference type="Proteomes" id="UP000326396">
    <property type="component" value="Linkage Group LG11"/>
</dbReference>
<evidence type="ECO:0000256" key="1">
    <source>
        <dbReference type="SAM" id="MobiDB-lite"/>
    </source>
</evidence>
<keyword evidence="3" id="KW-1185">Reference proteome</keyword>
<organism evidence="2 3">
    <name type="scientific">Mikania micrantha</name>
    <name type="common">bitter vine</name>
    <dbReference type="NCBI Taxonomy" id="192012"/>
    <lineage>
        <taxon>Eukaryota</taxon>
        <taxon>Viridiplantae</taxon>
        <taxon>Streptophyta</taxon>
        <taxon>Embryophyta</taxon>
        <taxon>Tracheophyta</taxon>
        <taxon>Spermatophyta</taxon>
        <taxon>Magnoliopsida</taxon>
        <taxon>eudicotyledons</taxon>
        <taxon>Gunneridae</taxon>
        <taxon>Pentapetalae</taxon>
        <taxon>asterids</taxon>
        <taxon>campanulids</taxon>
        <taxon>Asterales</taxon>
        <taxon>Asteraceae</taxon>
        <taxon>Asteroideae</taxon>
        <taxon>Heliantheae alliance</taxon>
        <taxon>Eupatorieae</taxon>
        <taxon>Mikania</taxon>
    </lineage>
</organism>
<accession>A0A5N6PP99</accession>
<feature type="compositionally biased region" description="Low complexity" evidence="1">
    <location>
        <begin position="87"/>
        <end position="103"/>
    </location>
</feature>
<dbReference type="EMBL" id="SZYD01000003">
    <property type="protein sequence ID" value="KAD6795461.1"/>
    <property type="molecule type" value="Genomic_DNA"/>
</dbReference>
<gene>
    <name evidence="2" type="ORF">E3N88_06357</name>
</gene>
<proteinExistence type="predicted"/>
<feature type="compositionally biased region" description="Low complexity" evidence="1">
    <location>
        <begin position="35"/>
        <end position="45"/>
    </location>
</feature>
<comment type="caution">
    <text evidence="2">The sequence shown here is derived from an EMBL/GenBank/DDBJ whole genome shotgun (WGS) entry which is preliminary data.</text>
</comment>
<dbReference type="AlphaFoldDB" id="A0A5N6PP99"/>
<feature type="compositionally biased region" description="Pro residues" evidence="1">
    <location>
        <begin position="24"/>
        <end position="34"/>
    </location>
</feature>
<feature type="compositionally biased region" description="Polar residues" evidence="1">
    <location>
        <begin position="46"/>
        <end position="66"/>
    </location>
</feature>
<evidence type="ECO:0000313" key="3">
    <source>
        <dbReference type="Proteomes" id="UP000326396"/>
    </source>
</evidence>
<sequence length="211" mass="23735">MKSHTHFFSSLKQVEKRLKLNDRNPPPSQPPLLQPPQTETQPPESSISSPIYFHQQNTNTSSTLHDNSIEHPPQEFLSINDINDFESNPNKNPPQSSNSESNFSIVGDIDSMIQLLRLSDSDRKPPEMPDLADDEFYNKIVKVKGPKCKKEVERLDNWINYLMNKGRLEPLRLAHLLMAKATFVTGGGGGGDGLVFPSTVDEFLQNDPPWG</sequence>